<dbReference type="AlphaFoldDB" id="A0A915ITA7"/>
<dbReference type="PROSITE" id="PS00256">
    <property type="entry name" value="AKH"/>
    <property type="match status" value="1"/>
</dbReference>
<keyword evidence="4" id="KW-0472">Membrane</keyword>
<sequence length="146" mass="16052">MAIQLAAEVAAGEGSSAPRNRGGVTREWSDPFGCVSLKENSPSSTSVISEFAIISNMIIKFWSVILLLSIIVVVMVDSQLTFSRGWGKRSVRHFDRRSSTLDVCRKKYADDKLDIQRIVEIIEIDFLISNKAALADTSTTASIILT</sequence>
<dbReference type="Pfam" id="PF06377">
    <property type="entry name" value="Adipokin_hormo"/>
    <property type="match status" value="1"/>
</dbReference>
<name>A0A915ITA7_ROMCU</name>
<proteinExistence type="predicted"/>
<dbReference type="InterPro" id="IPR002047">
    <property type="entry name" value="Adipokinetic_hormone_CS"/>
</dbReference>
<evidence type="ECO:0000256" key="2">
    <source>
        <dbReference type="ARBA" id="ARBA00022525"/>
    </source>
</evidence>
<evidence type="ECO:0000256" key="4">
    <source>
        <dbReference type="SAM" id="Phobius"/>
    </source>
</evidence>
<feature type="transmembrane region" description="Helical" evidence="4">
    <location>
        <begin position="51"/>
        <end position="76"/>
    </location>
</feature>
<dbReference type="GO" id="GO:0005179">
    <property type="term" value="F:hormone activity"/>
    <property type="evidence" value="ECO:0007669"/>
    <property type="project" value="InterPro"/>
</dbReference>
<dbReference type="InterPro" id="IPR010475">
    <property type="entry name" value="AKH/RPCH_hormone"/>
</dbReference>
<keyword evidence="5" id="KW-1185">Reference proteome</keyword>
<evidence type="ECO:0000256" key="3">
    <source>
        <dbReference type="ARBA" id="ARBA00022729"/>
    </source>
</evidence>
<keyword evidence="2" id="KW-0964">Secreted</keyword>
<keyword evidence="4" id="KW-0812">Transmembrane</keyword>
<accession>A0A915ITA7</accession>
<dbReference type="GO" id="GO:0005576">
    <property type="term" value="C:extracellular region"/>
    <property type="evidence" value="ECO:0007669"/>
    <property type="project" value="UniProtKB-SubCell"/>
</dbReference>
<keyword evidence="3" id="KW-0732">Signal</keyword>
<dbReference type="Proteomes" id="UP000887565">
    <property type="component" value="Unplaced"/>
</dbReference>
<keyword evidence="4" id="KW-1133">Transmembrane helix</keyword>
<dbReference type="WBParaSite" id="nRc.2.0.1.t16614-RA">
    <property type="protein sequence ID" value="nRc.2.0.1.t16614-RA"/>
    <property type="gene ID" value="nRc.2.0.1.g16614"/>
</dbReference>
<reference evidence="6" key="1">
    <citation type="submission" date="2022-11" db="UniProtKB">
        <authorList>
            <consortium name="WormBaseParasite"/>
        </authorList>
    </citation>
    <scope>IDENTIFICATION</scope>
</reference>
<evidence type="ECO:0000256" key="1">
    <source>
        <dbReference type="ARBA" id="ARBA00004613"/>
    </source>
</evidence>
<comment type="subcellular location">
    <subcellularLocation>
        <location evidence="1">Secreted</location>
    </subcellularLocation>
</comment>
<organism evidence="5 6">
    <name type="scientific">Romanomermis culicivorax</name>
    <name type="common">Nematode worm</name>
    <dbReference type="NCBI Taxonomy" id="13658"/>
    <lineage>
        <taxon>Eukaryota</taxon>
        <taxon>Metazoa</taxon>
        <taxon>Ecdysozoa</taxon>
        <taxon>Nematoda</taxon>
        <taxon>Enoplea</taxon>
        <taxon>Dorylaimia</taxon>
        <taxon>Mermithida</taxon>
        <taxon>Mermithoidea</taxon>
        <taxon>Mermithidae</taxon>
        <taxon>Romanomermis</taxon>
    </lineage>
</organism>
<evidence type="ECO:0000313" key="6">
    <source>
        <dbReference type="WBParaSite" id="nRc.2.0.1.t16614-RA"/>
    </source>
</evidence>
<evidence type="ECO:0000313" key="5">
    <source>
        <dbReference type="Proteomes" id="UP000887565"/>
    </source>
</evidence>
<protein>
    <submittedName>
        <fullName evidence="6">Uncharacterized protein</fullName>
    </submittedName>
</protein>